<dbReference type="Gene3D" id="2.40.160.10">
    <property type="entry name" value="Porin"/>
    <property type="match status" value="1"/>
</dbReference>
<dbReference type="EMBL" id="SMAO01000007">
    <property type="protein sequence ID" value="TCT19815.1"/>
    <property type="molecule type" value="Genomic_DNA"/>
</dbReference>
<evidence type="ECO:0000256" key="1">
    <source>
        <dbReference type="SAM" id="SignalP"/>
    </source>
</evidence>
<proteinExistence type="predicted"/>
<protein>
    <recommendedName>
        <fullName evidence="4">Porin</fullName>
    </recommendedName>
</protein>
<name>A0A4R3MUL0_9GAMM</name>
<feature type="chain" id="PRO_5020251681" description="Porin" evidence="1">
    <location>
        <begin position="26"/>
        <end position="429"/>
    </location>
</feature>
<gene>
    <name evidence="2" type="ORF">EDC35_107143</name>
</gene>
<accession>A0A4R3MUL0</accession>
<dbReference type="RefSeq" id="WP_207896240.1">
    <property type="nucleotide sequence ID" value="NZ_SMAO01000007.1"/>
</dbReference>
<feature type="signal peptide" evidence="1">
    <location>
        <begin position="1"/>
        <end position="25"/>
    </location>
</feature>
<dbReference type="AlphaFoldDB" id="A0A4R3MUL0"/>
<evidence type="ECO:0000313" key="2">
    <source>
        <dbReference type="EMBL" id="TCT19815.1"/>
    </source>
</evidence>
<dbReference type="InterPro" id="IPR023614">
    <property type="entry name" value="Porin_dom_sf"/>
</dbReference>
<reference evidence="2 3" key="1">
    <citation type="submission" date="2019-03" db="EMBL/GenBank/DDBJ databases">
        <title>Genomic Encyclopedia of Type Strains, Phase IV (KMG-IV): sequencing the most valuable type-strain genomes for metagenomic binning, comparative biology and taxonomic classification.</title>
        <authorList>
            <person name="Goeker M."/>
        </authorList>
    </citation>
    <scope>NUCLEOTIDE SEQUENCE [LARGE SCALE GENOMIC DNA]</scope>
    <source>
        <strain evidence="2 3">DSM 13587</strain>
    </source>
</reference>
<keyword evidence="1" id="KW-0732">Signal</keyword>
<evidence type="ECO:0008006" key="4">
    <source>
        <dbReference type="Google" id="ProtNLM"/>
    </source>
</evidence>
<evidence type="ECO:0000313" key="3">
    <source>
        <dbReference type="Proteomes" id="UP000295717"/>
    </source>
</evidence>
<dbReference type="Proteomes" id="UP000295717">
    <property type="component" value="Unassembled WGS sequence"/>
</dbReference>
<keyword evidence="3" id="KW-1185">Reference proteome</keyword>
<comment type="caution">
    <text evidence="2">The sequence shown here is derived from an EMBL/GenBank/DDBJ whole genome shotgun (WGS) entry which is preliminary data.</text>
</comment>
<sequence length="429" mass="47965">MRRIRTGVRYWLALSVLSAPLAAHAGVELSGFGTLGAAISDQDFIYQRYLDDGGTLNRDSLAGLQLDARLTATWGMTLQVKMAPSAYDDNAWEPTLTWAFLSWRPSNDLLLRAGKLRLPLMLYSANSDVGTTFDFARLPTEVYSLLPTTDLKGLSFAKTWLDHDREWVLEGYLGQAYTEWRYYLRGGLEPIFSPGTMFLGYDMDMVGSVLSLYSGDHIWRIGLHRADATWDQGPVPTRFPFVPLAPGMGYYQISDAMPGPGVPYIDQYVIYLLTLGAEIALPRDFRLIGEYGRRHFENATTGPDTSAGYLAVLKRIGRWTPYVYWAGIRTDESVLDHIDSLNRNRLPDFIPGAAAINASQRVGADLLSPYEQDSWAVGTAYRLSPRSLLKAEWMHTQTGRLSSFVDTPPAEDSGGRQINVFSLSYSFTF</sequence>
<organism evidence="2 3">
    <name type="scientific">Thiobaca trueperi</name>
    <dbReference type="NCBI Taxonomy" id="127458"/>
    <lineage>
        <taxon>Bacteria</taxon>
        <taxon>Pseudomonadati</taxon>
        <taxon>Pseudomonadota</taxon>
        <taxon>Gammaproteobacteria</taxon>
        <taxon>Chromatiales</taxon>
        <taxon>Chromatiaceae</taxon>
        <taxon>Thiobaca</taxon>
    </lineage>
</organism>
<dbReference type="SUPFAM" id="SSF56935">
    <property type="entry name" value="Porins"/>
    <property type="match status" value="1"/>
</dbReference>